<name>A0A1M7N7K7_9HYPH</name>
<evidence type="ECO:0000313" key="8">
    <source>
        <dbReference type="Proteomes" id="UP000186002"/>
    </source>
</evidence>
<feature type="compositionally biased region" description="Low complexity" evidence="6">
    <location>
        <begin position="59"/>
        <end position="98"/>
    </location>
</feature>
<proteinExistence type="predicted"/>
<dbReference type="OrthoDB" id="8480612at2"/>
<feature type="compositionally biased region" description="Gly residues" evidence="6">
    <location>
        <begin position="167"/>
        <end position="185"/>
    </location>
</feature>
<gene>
    <name evidence="7" type="ORF">SAMN05444272_3743</name>
</gene>
<keyword evidence="4" id="KW-0472">Membrane</keyword>
<feature type="compositionally biased region" description="Low complexity" evidence="6">
    <location>
        <begin position="313"/>
        <end position="339"/>
    </location>
</feature>
<evidence type="ECO:0000256" key="3">
    <source>
        <dbReference type="ARBA" id="ARBA00022989"/>
    </source>
</evidence>
<keyword evidence="2" id="KW-0812">Transmembrane</keyword>
<feature type="compositionally biased region" description="Low complexity" evidence="6">
    <location>
        <begin position="13"/>
        <end position="43"/>
    </location>
</feature>
<feature type="compositionally biased region" description="Low complexity" evidence="6">
    <location>
        <begin position="132"/>
        <end position="166"/>
    </location>
</feature>
<dbReference type="InterPro" id="IPR019133">
    <property type="entry name" value="MIC60"/>
</dbReference>
<dbReference type="Proteomes" id="UP000186002">
    <property type="component" value="Unassembled WGS sequence"/>
</dbReference>
<dbReference type="Pfam" id="PF09731">
    <property type="entry name" value="Mitofilin"/>
    <property type="match status" value="1"/>
</dbReference>
<evidence type="ECO:0000256" key="4">
    <source>
        <dbReference type="ARBA" id="ARBA00023136"/>
    </source>
</evidence>
<evidence type="ECO:0000256" key="5">
    <source>
        <dbReference type="SAM" id="Coils"/>
    </source>
</evidence>
<dbReference type="Gene3D" id="1.20.1270.70">
    <property type="entry name" value="Designed single chain three-helix bundle"/>
    <property type="match status" value="1"/>
</dbReference>
<feature type="region of interest" description="Disordered" evidence="6">
    <location>
        <begin position="310"/>
        <end position="339"/>
    </location>
</feature>
<dbReference type="GO" id="GO:0016020">
    <property type="term" value="C:membrane"/>
    <property type="evidence" value="ECO:0007669"/>
    <property type="project" value="UniProtKB-SubCell"/>
</dbReference>
<keyword evidence="3" id="KW-1133">Transmembrane helix</keyword>
<feature type="coiled-coil region" evidence="5">
    <location>
        <begin position="243"/>
        <end position="287"/>
    </location>
</feature>
<dbReference type="EMBL" id="FRBW01000004">
    <property type="protein sequence ID" value="SHM99535.1"/>
    <property type="molecule type" value="Genomic_DNA"/>
</dbReference>
<feature type="region of interest" description="Disordered" evidence="6">
    <location>
        <begin position="1"/>
        <end position="193"/>
    </location>
</feature>
<reference evidence="7 8" key="1">
    <citation type="submission" date="2016-11" db="EMBL/GenBank/DDBJ databases">
        <authorList>
            <person name="Jaros S."/>
            <person name="Januszkiewicz K."/>
            <person name="Wedrychowicz H."/>
        </authorList>
    </citation>
    <scope>NUCLEOTIDE SEQUENCE [LARGE SCALE GENOMIC DNA]</scope>
    <source>
        <strain evidence="7 8">DSM 22153</strain>
    </source>
</reference>
<comment type="subcellular location">
    <subcellularLocation>
        <location evidence="1">Membrane</location>
    </subcellularLocation>
</comment>
<keyword evidence="5" id="KW-0175">Coiled coil</keyword>
<dbReference type="STRING" id="735517.SAMN05444272_3743"/>
<keyword evidence="8" id="KW-1185">Reference proteome</keyword>
<evidence type="ECO:0000313" key="7">
    <source>
        <dbReference type="EMBL" id="SHM99535.1"/>
    </source>
</evidence>
<evidence type="ECO:0000256" key="1">
    <source>
        <dbReference type="ARBA" id="ARBA00004370"/>
    </source>
</evidence>
<protein>
    <submittedName>
        <fullName evidence="7">Inner membrane protein</fullName>
    </submittedName>
</protein>
<organism evidence="7 8">
    <name type="scientific">Roseibium suaedae</name>
    <dbReference type="NCBI Taxonomy" id="735517"/>
    <lineage>
        <taxon>Bacteria</taxon>
        <taxon>Pseudomonadati</taxon>
        <taxon>Pseudomonadota</taxon>
        <taxon>Alphaproteobacteria</taxon>
        <taxon>Hyphomicrobiales</taxon>
        <taxon>Stappiaceae</taxon>
        <taxon>Roseibium</taxon>
    </lineage>
</organism>
<sequence length="601" mass="57929">MATDKDAAGTGTGSKSSGTEKPAATKSAGTGSSSSSSAASAGKRPVTIDLKAEAVGGKAPAASQASSTGQGASAAGSKAPSASAASSSASAASATKPSVPGAAKTSVPPTSSDKTASPAKAVAAEPEKTAAGEKLAAAVAGEAGKSSSSSSPSSTSSSSADSSASGTGTGSGGNSGSGSGNGSSGSGAASKPSVASVSAGEQGSGVVAMISAGLFGGLVVLAGAYGLHSAGVLKFGGGADERVDAVLSRVAGLEEKVQGLETTGTTVTENAQKLDQLQEKIETVDNASRGALSGLETAIGELRSSIGGQEANGEAQASAQPAPQEGGAAQTAEAANAPAADLSGLESRIASVETLAKAAQAAVASTDAATQAIADSQAKLGETVSGLSASLKTASDEQGSALSGLKGEIEALSARVAAVEKTMGDATAREVAARALSVSALRSAVDSGQPFETELAAVKAGLPDGTDLSALDAYAAKGIESRTALIAEFPGVARSMFDAFSAPERSGDMLDNLLSGAKSLIAVRGPGDADGTGPEAVLRRMEDAVAKGDLEAAVAEFPSLPEEAKTIGEPWVNKTKARIAADKLTAEATQELLSALGKKSN</sequence>
<evidence type="ECO:0000256" key="2">
    <source>
        <dbReference type="ARBA" id="ARBA00022692"/>
    </source>
</evidence>
<accession>A0A1M7N7K7</accession>
<dbReference type="RefSeq" id="WP_084082118.1">
    <property type="nucleotide sequence ID" value="NZ_FRBW01000004.1"/>
</dbReference>
<evidence type="ECO:0000256" key="6">
    <source>
        <dbReference type="SAM" id="MobiDB-lite"/>
    </source>
</evidence>
<dbReference type="AlphaFoldDB" id="A0A1M7N7K7"/>